<sequence>MLAGAGLTLAVPGTLGTASAAGSPTAAAAGCTAGWGSLPKVSTETDYKPLRDIRTGRHACYDRMVLDVLGPDAHGPIGYRVGYVEAMHQDGSGDVVPVGGGAILDVRVAAPAYDPRTGQATYDGRARQPLPDVDLSGYRTFQDTRFGGSFEGVSQVALGVRGRLPFRVFQWGNHLVVDVAHSWRGFR</sequence>
<organism evidence="3 4">
    <name type="scientific">Streptomyces cinnamoneus</name>
    <name type="common">Streptoverticillium cinnamoneum</name>
    <dbReference type="NCBI Taxonomy" id="53446"/>
    <lineage>
        <taxon>Bacteria</taxon>
        <taxon>Bacillati</taxon>
        <taxon>Actinomycetota</taxon>
        <taxon>Actinomycetes</taxon>
        <taxon>Kitasatosporales</taxon>
        <taxon>Streptomycetaceae</taxon>
        <taxon>Streptomyces</taxon>
        <taxon>Streptomyces cinnamoneus group</taxon>
    </lineage>
</organism>
<evidence type="ECO:0000313" key="3">
    <source>
        <dbReference type="EMBL" id="PHQ49701.1"/>
    </source>
</evidence>
<evidence type="ECO:0000313" key="4">
    <source>
        <dbReference type="Proteomes" id="UP000222531"/>
    </source>
</evidence>
<gene>
    <name evidence="3" type="ORF">BLA24_23765</name>
</gene>
<keyword evidence="1" id="KW-0732">Signal</keyword>
<protein>
    <recommendedName>
        <fullName evidence="2">AMIN-like domain-containing protein</fullName>
    </recommendedName>
</protein>
<name>A0A2G1XES8_STRCJ</name>
<accession>A0A2G1XES8</accession>
<feature type="domain" description="AMIN-like" evidence="2">
    <location>
        <begin position="49"/>
        <end position="181"/>
    </location>
</feature>
<keyword evidence="4" id="KW-1185">Reference proteome</keyword>
<evidence type="ECO:0000259" key="2">
    <source>
        <dbReference type="Pfam" id="PF24837"/>
    </source>
</evidence>
<feature type="signal peptide" evidence="1">
    <location>
        <begin position="1"/>
        <end position="20"/>
    </location>
</feature>
<evidence type="ECO:0000256" key="1">
    <source>
        <dbReference type="SAM" id="SignalP"/>
    </source>
</evidence>
<dbReference type="OrthoDB" id="3393679at2"/>
<reference evidence="3 4" key="1">
    <citation type="journal article" date="2017" name="Biochemistry">
        <title>Identification of the Biosynthetic Pathway for the Antibiotic Bicyclomycin.</title>
        <authorList>
            <person name="Patteson J."/>
            <person name="Cai W."/>
            <person name="Johnson R.A."/>
            <person name="Santa Maria K."/>
            <person name="Li B."/>
        </authorList>
    </citation>
    <scope>NUCLEOTIDE SEQUENCE [LARGE SCALE GENOMIC DNA]</scope>
    <source>
        <strain evidence="3 4">ATCC 21532</strain>
    </source>
</reference>
<dbReference type="Pfam" id="PF24837">
    <property type="entry name" value="AMIN-like"/>
    <property type="match status" value="1"/>
</dbReference>
<comment type="caution">
    <text evidence="3">The sequence shown here is derived from an EMBL/GenBank/DDBJ whole genome shotgun (WGS) entry which is preliminary data.</text>
</comment>
<proteinExistence type="predicted"/>
<dbReference type="Proteomes" id="UP000222531">
    <property type="component" value="Unassembled WGS sequence"/>
</dbReference>
<dbReference type="InterPro" id="IPR056303">
    <property type="entry name" value="AMIN-like"/>
</dbReference>
<feature type="chain" id="PRO_5044380894" description="AMIN-like domain-containing protein" evidence="1">
    <location>
        <begin position="21"/>
        <end position="187"/>
    </location>
</feature>
<dbReference type="EMBL" id="NHZO01000154">
    <property type="protein sequence ID" value="PHQ49701.1"/>
    <property type="molecule type" value="Genomic_DNA"/>
</dbReference>
<dbReference type="AlphaFoldDB" id="A0A2G1XES8"/>